<dbReference type="HOGENOM" id="CLU_2175489_0_0_1"/>
<feature type="transmembrane region" description="Helical" evidence="1">
    <location>
        <begin position="70"/>
        <end position="93"/>
    </location>
</feature>
<accession>M1D8J7</accession>
<keyword evidence="1" id="KW-0472">Membrane</keyword>
<evidence type="ECO:0000313" key="3">
    <source>
        <dbReference type="Proteomes" id="UP000011115"/>
    </source>
</evidence>
<keyword evidence="1" id="KW-0812">Transmembrane</keyword>
<dbReference type="Proteomes" id="UP000011115">
    <property type="component" value="Unassembled WGS sequence"/>
</dbReference>
<dbReference type="InParanoid" id="M1D8J7"/>
<proteinExistence type="predicted"/>
<dbReference type="PaxDb" id="4113-PGSC0003DMT400085008"/>
<reference evidence="2" key="2">
    <citation type="submission" date="2015-06" db="UniProtKB">
        <authorList>
            <consortium name="EnsemblPlants"/>
        </authorList>
    </citation>
    <scope>IDENTIFICATION</scope>
    <source>
        <strain evidence="2">DM1-3 516 R44</strain>
    </source>
</reference>
<reference evidence="3" key="1">
    <citation type="journal article" date="2011" name="Nature">
        <title>Genome sequence and analysis of the tuber crop potato.</title>
        <authorList>
            <consortium name="The Potato Genome Sequencing Consortium"/>
        </authorList>
    </citation>
    <scope>NUCLEOTIDE SEQUENCE [LARGE SCALE GENOMIC DNA]</scope>
    <source>
        <strain evidence="3">cv. DM1-3 516 R44</strain>
    </source>
</reference>
<keyword evidence="1" id="KW-1133">Transmembrane helix</keyword>
<dbReference type="AlphaFoldDB" id="M1D8J7"/>
<dbReference type="EnsemblPlants" id="PGSC0003DMT400085008">
    <property type="protein sequence ID" value="PGSC0003DMT400085008"/>
    <property type="gene ID" value="PGSC0003DMG400034579"/>
</dbReference>
<protein>
    <submittedName>
        <fullName evidence="2">Uncharacterized protein</fullName>
    </submittedName>
</protein>
<sequence length="110" mass="11749">MAREAARGPLTSSYVSLAFPPQGVGNPTSFPTGPWSSPRAVKWLVKGSLFGAALGWLLPHHHGWHHGAWWPLWVVNTLVVMVGSALANFGFLVPSCNGPHPIPLALALHS</sequence>
<organism evidence="2 3">
    <name type="scientific">Solanum tuberosum</name>
    <name type="common">Potato</name>
    <dbReference type="NCBI Taxonomy" id="4113"/>
    <lineage>
        <taxon>Eukaryota</taxon>
        <taxon>Viridiplantae</taxon>
        <taxon>Streptophyta</taxon>
        <taxon>Embryophyta</taxon>
        <taxon>Tracheophyta</taxon>
        <taxon>Spermatophyta</taxon>
        <taxon>Magnoliopsida</taxon>
        <taxon>eudicotyledons</taxon>
        <taxon>Gunneridae</taxon>
        <taxon>Pentapetalae</taxon>
        <taxon>asterids</taxon>
        <taxon>lamiids</taxon>
        <taxon>Solanales</taxon>
        <taxon>Solanaceae</taxon>
        <taxon>Solanoideae</taxon>
        <taxon>Solaneae</taxon>
        <taxon>Solanum</taxon>
    </lineage>
</organism>
<evidence type="ECO:0000313" key="2">
    <source>
        <dbReference type="EnsemblPlants" id="PGSC0003DMT400085008"/>
    </source>
</evidence>
<evidence type="ECO:0000256" key="1">
    <source>
        <dbReference type="SAM" id="Phobius"/>
    </source>
</evidence>
<name>M1D8J7_SOLTU</name>
<dbReference type="Gramene" id="PGSC0003DMT400085008">
    <property type="protein sequence ID" value="PGSC0003DMT400085008"/>
    <property type="gene ID" value="PGSC0003DMG400034579"/>
</dbReference>
<keyword evidence="3" id="KW-1185">Reference proteome</keyword>